<dbReference type="InterPro" id="IPR050482">
    <property type="entry name" value="Sensor_HK_TwoCompSys"/>
</dbReference>
<keyword evidence="10" id="KW-1133">Transmembrane helix</keyword>
<dbReference type="AlphaFoldDB" id="A0A494XY82"/>
<comment type="caution">
    <text evidence="12">The sequence shown here is derived from an EMBL/GenBank/DDBJ whole genome shotgun (WGS) entry which is preliminary data.</text>
</comment>
<dbReference type="GO" id="GO:0005524">
    <property type="term" value="F:ATP binding"/>
    <property type="evidence" value="ECO:0007669"/>
    <property type="project" value="UniProtKB-KW"/>
</dbReference>
<name>A0A494XY82_9BACL</name>
<evidence type="ECO:0000256" key="8">
    <source>
        <dbReference type="ARBA" id="ARBA00023012"/>
    </source>
</evidence>
<dbReference type="InterPro" id="IPR011712">
    <property type="entry name" value="Sig_transdc_His_kin_sub3_dim/P"/>
</dbReference>
<feature type="transmembrane region" description="Helical" evidence="10">
    <location>
        <begin position="182"/>
        <end position="200"/>
    </location>
</feature>
<evidence type="ECO:0000256" key="4">
    <source>
        <dbReference type="ARBA" id="ARBA00022679"/>
    </source>
</evidence>
<feature type="coiled-coil region" evidence="9">
    <location>
        <begin position="395"/>
        <end position="422"/>
    </location>
</feature>
<protein>
    <recommendedName>
        <fullName evidence="2">histidine kinase</fullName>
        <ecNumber evidence="2">2.7.13.3</ecNumber>
    </recommendedName>
</protein>
<keyword evidence="4" id="KW-0808">Transferase</keyword>
<dbReference type="OrthoDB" id="9809348at2"/>
<accession>A0A494XY82</accession>
<evidence type="ECO:0000313" key="12">
    <source>
        <dbReference type="EMBL" id="RKP53039.1"/>
    </source>
</evidence>
<dbReference type="PANTHER" id="PTHR24421:SF10">
    <property type="entry name" value="NITRATE_NITRITE SENSOR PROTEIN NARQ"/>
    <property type="match status" value="1"/>
</dbReference>
<keyword evidence="13" id="KW-1185">Reference proteome</keyword>
<dbReference type="Gene3D" id="3.30.565.10">
    <property type="entry name" value="Histidine kinase-like ATPase, C-terminal domain"/>
    <property type="match status" value="1"/>
</dbReference>
<keyword evidence="5" id="KW-0547">Nucleotide-binding</keyword>
<dbReference type="Proteomes" id="UP000282076">
    <property type="component" value="Unassembled WGS sequence"/>
</dbReference>
<feature type="transmembrane region" description="Helical" evidence="10">
    <location>
        <begin position="300"/>
        <end position="318"/>
    </location>
</feature>
<evidence type="ECO:0000256" key="9">
    <source>
        <dbReference type="SAM" id="Coils"/>
    </source>
</evidence>
<keyword evidence="10" id="KW-0472">Membrane</keyword>
<evidence type="ECO:0000256" key="1">
    <source>
        <dbReference type="ARBA" id="ARBA00000085"/>
    </source>
</evidence>
<evidence type="ECO:0000256" key="7">
    <source>
        <dbReference type="ARBA" id="ARBA00022840"/>
    </source>
</evidence>
<keyword evidence="7" id="KW-0067">ATP-binding</keyword>
<feature type="transmembrane region" description="Helical" evidence="10">
    <location>
        <begin position="330"/>
        <end position="347"/>
    </location>
</feature>
<dbReference type="Gene3D" id="1.20.5.1930">
    <property type="match status" value="1"/>
</dbReference>
<feature type="transmembrane region" description="Helical" evidence="10">
    <location>
        <begin position="207"/>
        <end position="231"/>
    </location>
</feature>
<feature type="transmembrane region" description="Helical" evidence="10">
    <location>
        <begin position="243"/>
        <end position="263"/>
    </location>
</feature>
<evidence type="ECO:0000256" key="5">
    <source>
        <dbReference type="ARBA" id="ARBA00022741"/>
    </source>
</evidence>
<evidence type="ECO:0000256" key="2">
    <source>
        <dbReference type="ARBA" id="ARBA00012438"/>
    </source>
</evidence>
<gene>
    <name evidence="12" type="ORF">D7Z26_14975</name>
</gene>
<dbReference type="EC" id="2.7.13.3" evidence="2"/>
<keyword evidence="10" id="KW-0812">Transmembrane</keyword>
<evidence type="ECO:0000259" key="11">
    <source>
        <dbReference type="Pfam" id="PF07730"/>
    </source>
</evidence>
<feature type="transmembrane region" description="Helical" evidence="10">
    <location>
        <begin position="367"/>
        <end position="388"/>
    </location>
</feature>
<dbReference type="RefSeq" id="WP_120977783.1">
    <property type="nucleotide sequence ID" value="NZ_RBZM01000006.1"/>
</dbReference>
<proteinExistence type="predicted"/>
<dbReference type="PANTHER" id="PTHR24421">
    <property type="entry name" value="NITRATE/NITRITE SENSOR PROTEIN NARX-RELATED"/>
    <property type="match status" value="1"/>
</dbReference>
<organism evidence="12 13">
    <name type="scientific">Cohnella endophytica</name>
    <dbReference type="NCBI Taxonomy" id="2419778"/>
    <lineage>
        <taxon>Bacteria</taxon>
        <taxon>Bacillati</taxon>
        <taxon>Bacillota</taxon>
        <taxon>Bacilli</taxon>
        <taxon>Bacillales</taxon>
        <taxon>Paenibacillaceae</taxon>
        <taxon>Cohnella</taxon>
    </lineage>
</organism>
<reference evidence="12 13" key="1">
    <citation type="submission" date="2018-10" db="EMBL/GenBank/DDBJ databases">
        <title>Cohnella sp. M2MS4P-1, whole genome shotgun sequence.</title>
        <authorList>
            <person name="Tuo L."/>
        </authorList>
    </citation>
    <scope>NUCLEOTIDE SEQUENCE [LARGE SCALE GENOMIC DNA]</scope>
    <source>
        <strain evidence="12 13">M2MS4P-1</strain>
    </source>
</reference>
<keyword evidence="9" id="KW-0175">Coiled coil</keyword>
<evidence type="ECO:0000313" key="13">
    <source>
        <dbReference type="Proteomes" id="UP000282076"/>
    </source>
</evidence>
<evidence type="ECO:0000256" key="6">
    <source>
        <dbReference type="ARBA" id="ARBA00022777"/>
    </source>
</evidence>
<sequence>MKRGTASLLLWLVICATTVLLFIPSYFFRGHSVYERDSAPTVSLSKNWEVQYGHDSPTADGWQPFGLSEWRNMENYEGVLWVRRTLPPIPWRDPYLYISSMNRYQVFLDGRQVISFHMDDRPVYNHYYMTRYPLRISPDDAGKTLSMKISWDRMKFFGNSWVLAGNPHQILSQLLRLDSARYLYSVIYLIAFAVGLILFVRRKERLYLWFASLALCAGLGLLLLCLSLQWFLNVRSLYYWKDMLLTIGVYSFTGLLSEALGASRRFPVRIVKNMLLIYSFACLIAGFQSPALYWNMLTLGFPWLAVSAIGVVTYAIIRYPSSQPQNERKWLLRGYNILVVCGLGHILSNFDSASDRLFSSLPYLNNVINNFLANGLFLFMLCMAMILFHRIGRVYQESERNAKELQAKNNELEQFHRNLELLVVTRTEELEEANRSLSITMREKAETLAEVSVLEERNRIAHEMHDVVGHTLTAAIVQLEAGKKLAAKEKSLPIDKLDTVSGLVRKGLDDIRKTVRLLKTDSPKLIMEAALRELIRDTIETMEVAIEADIVIPEDLELDRLTEQVIYRALQEGLTNGIRHAGCSWFRYTLRPVGERLEITLWNDGMPFGNAKPGFGLTTMMERIHLLGGEITIGSAQGEDDQPIGCELVIALPLR</sequence>
<keyword evidence="3" id="KW-0597">Phosphoprotein</keyword>
<evidence type="ECO:0000256" key="3">
    <source>
        <dbReference type="ARBA" id="ARBA00022553"/>
    </source>
</evidence>
<dbReference type="InterPro" id="IPR036890">
    <property type="entry name" value="HATPase_C_sf"/>
</dbReference>
<dbReference type="Pfam" id="PF07730">
    <property type="entry name" value="HisKA_3"/>
    <property type="match status" value="1"/>
</dbReference>
<dbReference type="CDD" id="cd16917">
    <property type="entry name" value="HATPase_UhpB-NarQ-NarX-like"/>
    <property type="match status" value="1"/>
</dbReference>
<dbReference type="EMBL" id="RBZM01000006">
    <property type="protein sequence ID" value="RKP53039.1"/>
    <property type="molecule type" value="Genomic_DNA"/>
</dbReference>
<dbReference type="SUPFAM" id="SSF55874">
    <property type="entry name" value="ATPase domain of HSP90 chaperone/DNA topoisomerase II/histidine kinase"/>
    <property type="match status" value="1"/>
</dbReference>
<keyword evidence="6" id="KW-0418">Kinase</keyword>
<dbReference type="GO" id="GO:0016020">
    <property type="term" value="C:membrane"/>
    <property type="evidence" value="ECO:0007669"/>
    <property type="project" value="InterPro"/>
</dbReference>
<comment type="catalytic activity">
    <reaction evidence="1">
        <text>ATP + protein L-histidine = ADP + protein N-phospho-L-histidine.</text>
        <dbReference type="EC" id="2.7.13.3"/>
    </reaction>
</comment>
<keyword evidence="8" id="KW-0902">Two-component regulatory system</keyword>
<feature type="domain" description="Signal transduction histidine kinase subgroup 3 dimerisation and phosphoacceptor" evidence="11">
    <location>
        <begin position="456"/>
        <end position="521"/>
    </location>
</feature>
<dbReference type="GO" id="GO:0046983">
    <property type="term" value="F:protein dimerization activity"/>
    <property type="evidence" value="ECO:0007669"/>
    <property type="project" value="InterPro"/>
</dbReference>
<evidence type="ECO:0000256" key="10">
    <source>
        <dbReference type="SAM" id="Phobius"/>
    </source>
</evidence>
<dbReference type="GO" id="GO:0000155">
    <property type="term" value="F:phosphorelay sensor kinase activity"/>
    <property type="evidence" value="ECO:0007669"/>
    <property type="project" value="InterPro"/>
</dbReference>
<feature type="transmembrane region" description="Helical" evidence="10">
    <location>
        <begin position="275"/>
        <end position="294"/>
    </location>
</feature>